<dbReference type="InterPro" id="IPR011047">
    <property type="entry name" value="Quinoprotein_ADH-like_sf"/>
</dbReference>
<accession>V8C5Y0</accession>
<dbReference type="PATRIC" id="fig|1357400.3.peg.2179"/>
<proteinExistence type="predicted"/>
<evidence type="ECO:0000313" key="2">
    <source>
        <dbReference type="Proteomes" id="UP000018731"/>
    </source>
</evidence>
<dbReference type="SUPFAM" id="SSF50998">
    <property type="entry name" value="Quinoprotein alcohol dehydrogenase-like"/>
    <property type="match status" value="1"/>
</dbReference>
<evidence type="ECO:0000313" key="1">
    <source>
        <dbReference type="EMBL" id="ETD22823.1"/>
    </source>
</evidence>
<dbReference type="HOGENOM" id="CLU_029340_0_0_7"/>
<sequence>MNQNRTKFIDIARIFTLAFISCVVFLGCSSKKFYTPAKVDGEIIFSQSLPTPIAQNNRYVATLKDGSLLTQSGFVPINKQIKEIIPKDARFLNESGGYYIFAKGCDEMLLVRASVIDESAFDSGTCPIKEENSACTKEQIKLKTQGCAISASLKGNLLAFVTTDNTSHIISLESSTDFANVDFAKDESADKDFKNSGENSESYKSVFSQKGSAVLAVNQLIAAPLFLDSVVVFPTLDGRILVVSLQNYETQRNIIVSSEKFFNNIIYLQGDDVRIFAATPKKLISIVSGQQFSYQEDIKDITFANGYLYALTLEGKIAQLDHTLREVNTRKFEYASLEGMSVANNVLYTYEKNGSFIIALDLENFSHKVYQAQDTFGKMMSNKLHFYTKNIFYYNRYYFDFAKIADFITSQ</sequence>
<gene>
    <name evidence="1" type="ORF">HMPREF2086_01622</name>
</gene>
<dbReference type="eggNOG" id="ENOG50316V3">
    <property type="taxonomic scope" value="Bacteria"/>
</dbReference>
<protein>
    <recommendedName>
        <fullName evidence="3">Plasminogen-binding protein pgbB</fullName>
    </recommendedName>
</protein>
<dbReference type="Proteomes" id="UP000018731">
    <property type="component" value="Unassembled WGS sequence"/>
</dbReference>
<dbReference type="STRING" id="1357400.HMPREF2086_01622"/>
<dbReference type="AlphaFoldDB" id="V8C5Y0"/>
<dbReference type="PROSITE" id="PS51257">
    <property type="entry name" value="PROKAR_LIPOPROTEIN"/>
    <property type="match status" value="1"/>
</dbReference>
<name>V8C5Y0_9HELI</name>
<evidence type="ECO:0008006" key="3">
    <source>
        <dbReference type="Google" id="ProtNLM"/>
    </source>
</evidence>
<dbReference type="Gene3D" id="2.130.10.10">
    <property type="entry name" value="YVTN repeat-like/Quinoprotein amine dehydrogenase"/>
    <property type="match status" value="1"/>
</dbReference>
<dbReference type="OrthoDB" id="5328932at2"/>
<dbReference type="RefSeq" id="WP_023928365.1">
    <property type="nucleotide sequence ID" value="NZ_KI669455.1"/>
</dbReference>
<reference evidence="1 2" key="1">
    <citation type="journal article" date="2014" name="Genome Announc.">
        <title>Draft genome sequences of six enterohepatic helicobacter species isolated from humans and one from rhesus macaques.</title>
        <authorList>
            <person name="Shen Z."/>
            <person name="Sheh A."/>
            <person name="Young S.K."/>
            <person name="Abouelliel A."/>
            <person name="Ward D.V."/>
            <person name="Earl A.M."/>
            <person name="Fox J.G."/>
        </authorList>
    </citation>
    <scope>NUCLEOTIDE SEQUENCE [LARGE SCALE GENOMIC DNA]</scope>
    <source>
        <strain evidence="1 2">MIT 99-5501</strain>
    </source>
</reference>
<dbReference type="InterPro" id="IPR015943">
    <property type="entry name" value="WD40/YVTN_repeat-like_dom_sf"/>
</dbReference>
<dbReference type="EMBL" id="AZJI01000007">
    <property type="protein sequence ID" value="ETD22823.1"/>
    <property type="molecule type" value="Genomic_DNA"/>
</dbReference>
<keyword evidence="2" id="KW-1185">Reference proteome</keyword>
<comment type="caution">
    <text evidence="1">The sequence shown here is derived from an EMBL/GenBank/DDBJ whole genome shotgun (WGS) entry which is preliminary data.</text>
</comment>
<organism evidence="1 2">
    <name type="scientific">Helicobacter macacae MIT 99-5501</name>
    <dbReference type="NCBI Taxonomy" id="1357400"/>
    <lineage>
        <taxon>Bacteria</taxon>
        <taxon>Pseudomonadati</taxon>
        <taxon>Campylobacterota</taxon>
        <taxon>Epsilonproteobacteria</taxon>
        <taxon>Campylobacterales</taxon>
        <taxon>Helicobacteraceae</taxon>
        <taxon>Helicobacter</taxon>
    </lineage>
</organism>